<gene>
    <name evidence="2" type="ORF">BTO32_14225</name>
</gene>
<proteinExistence type="predicted"/>
<dbReference type="EMBL" id="MSCW01000008">
    <property type="protein sequence ID" value="ONF42833.1"/>
    <property type="molecule type" value="Genomic_DNA"/>
</dbReference>
<dbReference type="OrthoDB" id="6369153at2"/>
<keyword evidence="1" id="KW-0472">Membrane</keyword>
<feature type="transmembrane region" description="Helical" evidence="1">
    <location>
        <begin position="37"/>
        <end position="56"/>
    </location>
</feature>
<dbReference type="Proteomes" id="UP000189339">
    <property type="component" value="Unassembled WGS sequence"/>
</dbReference>
<feature type="transmembrane region" description="Helical" evidence="1">
    <location>
        <begin position="12"/>
        <end position="31"/>
    </location>
</feature>
<accession>A0A1V2DQ81</accession>
<dbReference type="AlphaFoldDB" id="A0A1V2DQ81"/>
<evidence type="ECO:0008006" key="4">
    <source>
        <dbReference type="Google" id="ProtNLM"/>
    </source>
</evidence>
<keyword evidence="3" id="KW-1185">Reference proteome</keyword>
<evidence type="ECO:0000313" key="3">
    <source>
        <dbReference type="Proteomes" id="UP000189339"/>
    </source>
</evidence>
<name>A0A1V2DQ81_9GAMM</name>
<keyword evidence="1" id="KW-1133">Transmembrane helix</keyword>
<protein>
    <recommendedName>
        <fullName evidence="4">Toxin CptA</fullName>
    </recommendedName>
</protein>
<keyword evidence="1" id="KW-0812">Transmembrane</keyword>
<dbReference type="RefSeq" id="WP_076725300.1">
    <property type="nucleotide sequence ID" value="NZ_MSCW01000008.1"/>
</dbReference>
<sequence>MCNRIDLSLSPSWAAGLVALLPWAVLAAFLLTAAGLGHIWLLVCLPLAAAGAIIHYRRLGRLRGSRAITALSVDGNRLTAHTAGGPIQVIPTASSHLGARFALLKLRPPGTKFRVYSVILLAPGHRYPGNVCPDRFRKFRQWLRLGLPGPIPTADPEHP</sequence>
<evidence type="ECO:0000313" key="2">
    <source>
        <dbReference type="EMBL" id="ONF42833.1"/>
    </source>
</evidence>
<comment type="caution">
    <text evidence="2">The sequence shown here is derived from an EMBL/GenBank/DDBJ whole genome shotgun (WGS) entry which is preliminary data.</text>
</comment>
<reference evidence="2 3" key="1">
    <citation type="submission" date="2016-12" db="EMBL/GenBank/DDBJ databases">
        <title>Marinobacter lutaoensis whole genome sequencing.</title>
        <authorList>
            <person name="Verma A."/>
            <person name="Krishnamurthi S."/>
        </authorList>
    </citation>
    <scope>NUCLEOTIDE SEQUENCE [LARGE SCALE GENOMIC DNA]</scope>
    <source>
        <strain evidence="2 3">T5054</strain>
    </source>
</reference>
<dbReference type="STRING" id="135739.BTO32_14225"/>
<evidence type="ECO:0000256" key="1">
    <source>
        <dbReference type="SAM" id="Phobius"/>
    </source>
</evidence>
<organism evidence="2 3">
    <name type="scientific">Marinobacter lutaoensis</name>
    <dbReference type="NCBI Taxonomy" id="135739"/>
    <lineage>
        <taxon>Bacteria</taxon>
        <taxon>Pseudomonadati</taxon>
        <taxon>Pseudomonadota</taxon>
        <taxon>Gammaproteobacteria</taxon>
        <taxon>Pseudomonadales</taxon>
        <taxon>Marinobacteraceae</taxon>
        <taxon>Marinobacter</taxon>
    </lineage>
</organism>